<feature type="compositionally biased region" description="Basic and acidic residues" evidence="2">
    <location>
        <begin position="101"/>
        <end position="120"/>
    </location>
</feature>
<dbReference type="OrthoDB" id="4835412at2759"/>
<keyword evidence="4" id="KW-1185">Reference proteome</keyword>
<accession>M7TQP7</accession>
<sequence length="334" mass="37797">MTDVRESSPETAAFDADYFQWASRLNEVTSRYANQKRAAEAELEKARETLQDGIRKLQDEYQERVQKLKAIAKEQQRAIRRELEFHIDDLHLLRLTDEVSTKEVAGSHEQDEEPTSHNDENAAQQQTPAESTGYMQLRSSKRPREEVAPTDVEGHSRKRRTREPLAERPVPQKESRVRKSIEFKDVFGEHFIVQFPHGSDNWYILYCKKHDFSFGINPIIGAKNHLGGKPHGMLHGNGEMAVQKLGIRVLNCNAEKASQSNAVFRYVIKPSPAKQSRAHQVGKQTAEQPQHVEDVAQTETGPHGHKAAVDFSSGVDAVRESRQDSVSDDEDVGV</sequence>
<reference evidence="4" key="1">
    <citation type="journal article" date="2013" name="Genome Announc.">
        <title>Draft genome sequence of the grapevine dieback fungus Eutypa lata UCR-EL1.</title>
        <authorList>
            <person name="Blanco-Ulate B."/>
            <person name="Rolshausen P.E."/>
            <person name="Cantu D."/>
        </authorList>
    </citation>
    <scope>NUCLEOTIDE SEQUENCE [LARGE SCALE GENOMIC DNA]</scope>
    <source>
        <strain evidence="4">UCR-EL1</strain>
    </source>
</reference>
<dbReference type="AlphaFoldDB" id="M7TQP7"/>
<feature type="compositionally biased region" description="Basic and acidic residues" evidence="2">
    <location>
        <begin position="142"/>
        <end position="155"/>
    </location>
</feature>
<evidence type="ECO:0000256" key="1">
    <source>
        <dbReference type="SAM" id="Coils"/>
    </source>
</evidence>
<feature type="region of interest" description="Disordered" evidence="2">
    <location>
        <begin position="101"/>
        <end position="174"/>
    </location>
</feature>
<evidence type="ECO:0000313" key="4">
    <source>
        <dbReference type="Proteomes" id="UP000012174"/>
    </source>
</evidence>
<gene>
    <name evidence="3" type="ORF">UCREL1_679</name>
</gene>
<keyword evidence="1" id="KW-0175">Coiled coil</keyword>
<feature type="compositionally biased region" description="Basic and acidic residues" evidence="2">
    <location>
        <begin position="162"/>
        <end position="174"/>
    </location>
</feature>
<evidence type="ECO:0000256" key="2">
    <source>
        <dbReference type="SAM" id="MobiDB-lite"/>
    </source>
</evidence>
<dbReference type="Proteomes" id="UP000012174">
    <property type="component" value="Unassembled WGS sequence"/>
</dbReference>
<proteinExistence type="predicted"/>
<protein>
    <submittedName>
        <fullName evidence="3">Uncharacterized protein</fullName>
    </submittedName>
</protein>
<dbReference type="eggNOG" id="ENOG502RS7E">
    <property type="taxonomic scope" value="Eukaryota"/>
</dbReference>
<dbReference type="KEGG" id="ela:UCREL1_679"/>
<evidence type="ECO:0000313" key="3">
    <source>
        <dbReference type="EMBL" id="EMR72226.1"/>
    </source>
</evidence>
<organism evidence="3 4">
    <name type="scientific">Eutypa lata (strain UCR-EL1)</name>
    <name type="common">Grapevine dieback disease fungus</name>
    <name type="synonym">Eutypa armeniacae</name>
    <dbReference type="NCBI Taxonomy" id="1287681"/>
    <lineage>
        <taxon>Eukaryota</taxon>
        <taxon>Fungi</taxon>
        <taxon>Dikarya</taxon>
        <taxon>Ascomycota</taxon>
        <taxon>Pezizomycotina</taxon>
        <taxon>Sordariomycetes</taxon>
        <taxon>Xylariomycetidae</taxon>
        <taxon>Xylariales</taxon>
        <taxon>Diatrypaceae</taxon>
        <taxon>Eutypa</taxon>
    </lineage>
</organism>
<dbReference type="HOGENOM" id="CLU_831637_0_0_1"/>
<feature type="region of interest" description="Disordered" evidence="2">
    <location>
        <begin position="274"/>
        <end position="334"/>
    </location>
</feature>
<dbReference type="EMBL" id="KB705480">
    <property type="protein sequence ID" value="EMR72226.1"/>
    <property type="molecule type" value="Genomic_DNA"/>
</dbReference>
<feature type="compositionally biased region" description="Polar residues" evidence="2">
    <location>
        <begin position="121"/>
        <end position="138"/>
    </location>
</feature>
<feature type="coiled-coil region" evidence="1">
    <location>
        <begin position="29"/>
        <end position="78"/>
    </location>
</feature>
<dbReference type="STRING" id="1287681.M7TQP7"/>
<name>M7TQP7_EUTLA</name>